<evidence type="ECO:0000256" key="1">
    <source>
        <dbReference type="ARBA" id="ARBA00011738"/>
    </source>
</evidence>
<dbReference type="SMART" id="SM00886">
    <property type="entry name" value="Dabb"/>
    <property type="match status" value="1"/>
</dbReference>
<dbReference type="Gene3D" id="3.30.70.100">
    <property type="match status" value="1"/>
</dbReference>
<dbReference type="PANTHER" id="PTHR33178">
    <property type="match status" value="1"/>
</dbReference>
<feature type="domain" description="Stress-response A/B barrel" evidence="2">
    <location>
        <begin position="41"/>
        <end position="149"/>
    </location>
</feature>
<reference evidence="3 4" key="1">
    <citation type="submission" date="2019-08" db="EMBL/GenBank/DDBJ databases">
        <authorList>
            <person name="Peeters C."/>
        </authorList>
    </citation>
    <scope>NUCLEOTIDE SEQUENCE [LARGE SCALE GENOMIC DNA]</scope>
    <source>
        <strain evidence="3 4">LMG 31117</strain>
    </source>
</reference>
<dbReference type="Pfam" id="PF07876">
    <property type="entry name" value="Dabb"/>
    <property type="match status" value="1"/>
</dbReference>
<dbReference type="AlphaFoldDB" id="A0A5E5ASC9"/>
<evidence type="ECO:0000313" key="3">
    <source>
        <dbReference type="EMBL" id="VVE75917.1"/>
    </source>
</evidence>
<evidence type="ECO:0000313" key="4">
    <source>
        <dbReference type="Proteomes" id="UP000383122"/>
    </source>
</evidence>
<sequence length="151" mass="17195">MAHTAANAGNRSPSATERLNAEIRDVGTEQFVSSGYKPGIIRHIVLFRYKDEVRDSQRNEVTQRFVALQRSLRNGREYIVSIETGTQTSGEQADHGLQQAFVVTFRSEGDRNFYVGRPFVQDAQFIDLQHDQFKDYVTPFLDGVVVFDYSV</sequence>
<accession>A0A5E5ASC9</accession>
<keyword evidence="4" id="KW-1185">Reference proteome</keyword>
<protein>
    <submittedName>
        <fullName evidence="3">Stress responsive alpha-beta barrel</fullName>
    </submittedName>
</protein>
<dbReference type="EMBL" id="CABPSP010000022">
    <property type="protein sequence ID" value="VVE75917.1"/>
    <property type="molecule type" value="Genomic_DNA"/>
</dbReference>
<evidence type="ECO:0000259" key="2">
    <source>
        <dbReference type="PROSITE" id="PS51502"/>
    </source>
</evidence>
<gene>
    <name evidence="3" type="ORF">PAN31117_05284</name>
</gene>
<dbReference type="InterPro" id="IPR013097">
    <property type="entry name" value="Dabb"/>
</dbReference>
<dbReference type="PANTHER" id="PTHR33178:SF10">
    <property type="entry name" value="STRESS-RESPONSE A_B BARREL DOMAIN-CONTAINING PROTEIN"/>
    <property type="match status" value="1"/>
</dbReference>
<proteinExistence type="predicted"/>
<dbReference type="InterPro" id="IPR011008">
    <property type="entry name" value="Dimeric_a/b-barrel"/>
</dbReference>
<dbReference type="Proteomes" id="UP000383122">
    <property type="component" value="Unassembled WGS sequence"/>
</dbReference>
<dbReference type="SUPFAM" id="SSF54909">
    <property type="entry name" value="Dimeric alpha+beta barrel"/>
    <property type="match status" value="1"/>
</dbReference>
<organism evidence="3 4">
    <name type="scientific">Pandoraea anapnoica</name>
    <dbReference type="NCBI Taxonomy" id="2508301"/>
    <lineage>
        <taxon>Bacteria</taxon>
        <taxon>Pseudomonadati</taxon>
        <taxon>Pseudomonadota</taxon>
        <taxon>Betaproteobacteria</taxon>
        <taxon>Burkholderiales</taxon>
        <taxon>Burkholderiaceae</taxon>
        <taxon>Pandoraea</taxon>
    </lineage>
</organism>
<name>A0A5E5ASC9_9BURK</name>
<dbReference type="OrthoDB" id="7282220at2"/>
<dbReference type="PROSITE" id="PS51502">
    <property type="entry name" value="S_R_A_B_BARREL"/>
    <property type="match status" value="1"/>
</dbReference>
<dbReference type="InterPro" id="IPR044662">
    <property type="entry name" value="HS1/DABB1-like"/>
</dbReference>
<comment type="subunit">
    <text evidence="1">Homodimer.</text>
</comment>
<dbReference type="RefSeq" id="WP_150740768.1">
    <property type="nucleotide sequence ID" value="NZ_CABPSP010000022.1"/>
</dbReference>